<gene>
    <name evidence="9" type="ORF">HHU08_10135</name>
</gene>
<feature type="chain" id="PRO_5031390362" evidence="8">
    <location>
        <begin position="27"/>
        <end position="248"/>
    </location>
</feature>
<keyword evidence="2" id="KW-1003">Cell membrane</keyword>
<keyword evidence="9" id="KW-0282">Flagellum</keyword>
<keyword evidence="5 7" id="KW-0472">Membrane</keyword>
<evidence type="ECO:0000313" key="9">
    <source>
        <dbReference type="EMBL" id="NMO77357.1"/>
    </source>
</evidence>
<dbReference type="InterPro" id="IPR022781">
    <property type="entry name" value="Flagellar_biosynth_FliO"/>
</dbReference>
<evidence type="ECO:0000256" key="3">
    <source>
        <dbReference type="ARBA" id="ARBA00022692"/>
    </source>
</evidence>
<keyword evidence="8" id="KW-0732">Signal</keyword>
<evidence type="ECO:0000313" key="10">
    <source>
        <dbReference type="Proteomes" id="UP000588491"/>
    </source>
</evidence>
<evidence type="ECO:0000256" key="6">
    <source>
        <dbReference type="SAM" id="MobiDB-lite"/>
    </source>
</evidence>
<evidence type="ECO:0000256" key="7">
    <source>
        <dbReference type="SAM" id="Phobius"/>
    </source>
</evidence>
<sequence>MNKANFLIRCSLLIIVLLGFGNQAYAEQIDKSVYDILHNESKENNVQEDTEKGTKKDTVEEDSKTNEQNSDQSDLLLEETNAEEESSIGVTIWDFVKMIFATIFVVFLMYFILRFINKRNHGYKSSQIIENIGGTALGANRSIQLIKVGKRLLIVGVGDSIQLIKEIEDEQEYKEILEEYNRKLDQLVQPSDIVTKVKNIVTSNPSTSKTKESFSIRLSKELERISSERKEKMEVLEKKKKGSSEKNE</sequence>
<feature type="compositionally biased region" description="Basic and acidic residues" evidence="6">
    <location>
        <begin position="44"/>
        <end position="65"/>
    </location>
</feature>
<feature type="region of interest" description="Disordered" evidence="6">
    <location>
        <begin position="44"/>
        <end position="75"/>
    </location>
</feature>
<evidence type="ECO:0000256" key="2">
    <source>
        <dbReference type="ARBA" id="ARBA00022475"/>
    </source>
</evidence>
<dbReference type="EMBL" id="JABBPK010000001">
    <property type="protein sequence ID" value="NMO77357.1"/>
    <property type="molecule type" value="Genomic_DNA"/>
</dbReference>
<feature type="signal peptide" evidence="8">
    <location>
        <begin position="1"/>
        <end position="26"/>
    </location>
</feature>
<keyword evidence="9" id="KW-0966">Cell projection</keyword>
<dbReference type="Proteomes" id="UP000588491">
    <property type="component" value="Unassembled WGS sequence"/>
</dbReference>
<keyword evidence="3 7" id="KW-0812">Transmembrane</keyword>
<dbReference type="AlphaFoldDB" id="A0A7Y0PLT1"/>
<protein>
    <submittedName>
        <fullName evidence="9">Flagellar biosynthesis protein FliZ</fullName>
    </submittedName>
</protein>
<feature type="region of interest" description="Disordered" evidence="6">
    <location>
        <begin position="228"/>
        <end position="248"/>
    </location>
</feature>
<dbReference type="GO" id="GO:0016020">
    <property type="term" value="C:membrane"/>
    <property type="evidence" value="ECO:0007669"/>
    <property type="project" value="InterPro"/>
</dbReference>
<name>A0A7Y0PLT1_9BACI</name>
<keyword evidence="4 7" id="KW-1133">Transmembrane helix</keyword>
<comment type="caution">
    <text evidence="9">The sequence shown here is derived from an EMBL/GenBank/DDBJ whole genome shotgun (WGS) entry which is preliminary data.</text>
</comment>
<evidence type="ECO:0000256" key="8">
    <source>
        <dbReference type="SAM" id="SignalP"/>
    </source>
</evidence>
<evidence type="ECO:0000256" key="1">
    <source>
        <dbReference type="ARBA" id="ARBA00004236"/>
    </source>
</evidence>
<proteinExistence type="predicted"/>
<dbReference type="RefSeq" id="WP_016201135.1">
    <property type="nucleotide sequence ID" value="NZ_JABBPK010000001.1"/>
</dbReference>
<accession>A0A7Y0PLT1</accession>
<reference evidence="9 10" key="1">
    <citation type="submission" date="2020-04" db="EMBL/GenBank/DDBJ databases">
        <title>Bacillus sp. UniB3 isolated from commercial digestive syrup.</title>
        <authorList>
            <person name="Thorat V."/>
            <person name="Kirdat K."/>
            <person name="Tiwarekar B."/>
            <person name="Yadav A."/>
        </authorList>
    </citation>
    <scope>NUCLEOTIDE SEQUENCE [LARGE SCALE GENOMIC DNA]</scope>
    <source>
        <strain evidence="9 10">UniB3</strain>
    </source>
</reference>
<evidence type="ECO:0000256" key="5">
    <source>
        <dbReference type="ARBA" id="ARBA00023136"/>
    </source>
</evidence>
<feature type="transmembrane region" description="Helical" evidence="7">
    <location>
        <begin position="95"/>
        <end position="116"/>
    </location>
</feature>
<comment type="subcellular location">
    <subcellularLocation>
        <location evidence="1">Cell membrane</location>
    </subcellularLocation>
</comment>
<evidence type="ECO:0000256" key="4">
    <source>
        <dbReference type="ARBA" id="ARBA00022989"/>
    </source>
</evidence>
<organism evidence="9 10">
    <name type="scientific">Niallia alba</name>
    <dbReference type="NCBI Taxonomy" id="2729105"/>
    <lineage>
        <taxon>Bacteria</taxon>
        <taxon>Bacillati</taxon>
        <taxon>Bacillota</taxon>
        <taxon>Bacilli</taxon>
        <taxon>Bacillales</taxon>
        <taxon>Bacillaceae</taxon>
        <taxon>Niallia</taxon>
    </lineage>
</organism>
<keyword evidence="10" id="KW-1185">Reference proteome</keyword>
<dbReference type="Pfam" id="PF04347">
    <property type="entry name" value="FliO"/>
    <property type="match status" value="1"/>
</dbReference>
<keyword evidence="9" id="KW-0969">Cilium</keyword>
<dbReference type="GO" id="GO:0044781">
    <property type="term" value="P:bacterial-type flagellum organization"/>
    <property type="evidence" value="ECO:0007669"/>
    <property type="project" value="InterPro"/>
</dbReference>